<reference evidence="12" key="1">
    <citation type="submission" date="2009-04" db="EMBL/GenBank/DDBJ databases">
        <authorList>
            <person name="Weinstock G."/>
            <person name="Sodergren E."/>
            <person name="Clifton S."/>
            <person name="Fulton L."/>
            <person name="Fulton B."/>
            <person name="Courtney L."/>
            <person name="Fronick C."/>
            <person name="Harrison M."/>
            <person name="Strong C."/>
            <person name="Farmer C."/>
            <person name="Delahaunty K."/>
            <person name="Markovic C."/>
            <person name="Hall O."/>
            <person name="Minx P."/>
            <person name="Tomlinson C."/>
            <person name="Mitreva M."/>
            <person name="Nelson J."/>
            <person name="Hou S."/>
            <person name="Wollam A."/>
            <person name="Pepin K.H."/>
            <person name="Johnson M."/>
            <person name="Bhonagiri V."/>
            <person name="Nash W.E."/>
            <person name="Warren W."/>
            <person name="Chinwalla A."/>
            <person name="Mardis E.R."/>
            <person name="Wilson R.K."/>
        </authorList>
    </citation>
    <scope>NUCLEOTIDE SEQUENCE [LARGE SCALE GENOMIC DNA]</scope>
    <source>
        <strain evidence="12">DSM 14600</strain>
    </source>
</reference>
<feature type="compositionally biased region" description="Basic and acidic residues" evidence="10">
    <location>
        <begin position="432"/>
        <end position="462"/>
    </location>
</feature>
<dbReference type="PROSITE" id="PS00300">
    <property type="entry name" value="SRP54"/>
    <property type="match status" value="1"/>
</dbReference>
<dbReference type="Pfam" id="PF00448">
    <property type="entry name" value="SRP54"/>
    <property type="match status" value="1"/>
</dbReference>
<feature type="binding site" evidence="9">
    <location>
        <begin position="191"/>
        <end position="195"/>
    </location>
    <ligand>
        <name>GTP</name>
        <dbReference type="ChEBI" id="CHEBI:37565"/>
    </ligand>
</feature>
<keyword evidence="3 9" id="KW-0547">Nucleotide-binding</keyword>
<dbReference type="SMART" id="SM00962">
    <property type="entry name" value="SRP54"/>
    <property type="match status" value="1"/>
</dbReference>
<evidence type="ECO:0000256" key="10">
    <source>
        <dbReference type="SAM" id="MobiDB-lite"/>
    </source>
</evidence>
<dbReference type="FunFam" id="1.20.120.140:FF:000002">
    <property type="entry name" value="Signal recognition particle receptor FtsY"/>
    <property type="match status" value="1"/>
</dbReference>
<dbReference type="STRING" id="626523.GCWU000342_01086"/>
<feature type="binding site" evidence="9">
    <location>
        <begin position="108"/>
        <end position="115"/>
    </location>
    <ligand>
        <name>GTP</name>
        <dbReference type="ChEBI" id="CHEBI:37565"/>
    </ligand>
</feature>
<evidence type="ECO:0000256" key="5">
    <source>
        <dbReference type="ARBA" id="ARBA00023134"/>
    </source>
</evidence>
<dbReference type="EMBL" id="ACIP02000002">
    <property type="protein sequence ID" value="EEP28278.1"/>
    <property type="molecule type" value="Genomic_DNA"/>
</dbReference>
<dbReference type="SMART" id="SM00382">
    <property type="entry name" value="AAA"/>
    <property type="match status" value="1"/>
</dbReference>
<feature type="compositionally biased region" description="Acidic residues" evidence="10">
    <location>
        <begin position="333"/>
        <end position="353"/>
    </location>
</feature>
<comment type="caution">
    <text evidence="12">The sequence shown here is derived from an EMBL/GenBank/DDBJ whole genome shotgun (WGS) entry which is preliminary data.</text>
</comment>
<gene>
    <name evidence="9 12" type="primary">ftsY</name>
    <name evidence="12" type="ORF">GCWU000342_01086</name>
</gene>
<dbReference type="NCBIfam" id="TIGR00064">
    <property type="entry name" value="ftsY"/>
    <property type="match status" value="1"/>
</dbReference>
<evidence type="ECO:0000259" key="11">
    <source>
        <dbReference type="PROSITE" id="PS00300"/>
    </source>
</evidence>
<comment type="function">
    <text evidence="9">Involved in targeting and insertion of nascent membrane proteins into the cytoplasmic membrane. Acts as a receptor for the complex formed by the signal recognition particle (SRP) and the ribosome-nascent chain (RNC).</text>
</comment>
<dbReference type="GO" id="GO:0005047">
    <property type="term" value="F:signal recognition particle binding"/>
    <property type="evidence" value="ECO:0007669"/>
    <property type="project" value="TreeGrafter"/>
</dbReference>
<feature type="binding site" evidence="9">
    <location>
        <begin position="255"/>
        <end position="258"/>
    </location>
    <ligand>
        <name>GTP</name>
        <dbReference type="ChEBI" id="CHEBI:37565"/>
    </ligand>
</feature>
<dbReference type="eggNOG" id="COG0552">
    <property type="taxonomic scope" value="Bacteria"/>
</dbReference>
<comment type="subunit">
    <text evidence="9">Part of the signal recognition particle protein translocation system, which is composed of SRP and FtsY.</text>
</comment>
<keyword evidence="4 9" id="KW-0378">Hydrolase</keyword>
<proteinExistence type="inferred from homology"/>
<dbReference type="GO" id="GO:0006614">
    <property type="term" value="P:SRP-dependent cotranslational protein targeting to membrane"/>
    <property type="evidence" value="ECO:0007669"/>
    <property type="project" value="InterPro"/>
</dbReference>
<dbReference type="SUPFAM" id="SSF47364">
    <property type="entry name" value="Domain of the SRP/SRP receptor G-proteins"/>
    <property type="match status" value="1"/>
</dbReference>
<evidence type="ECO:0000256" key="4">
    <source>
        <dbReference type="ARBA" id="ARBA00022801"/>
    </source>
</evidence>
<name>C4GAY5_9FIRM</name>
<dbReference type="PANTHER" id="PTHR43134">
    <property type="entry name" value="SIGNAL RECOGNITION PARTICLE RECEPTOR SUBUNIT ALPHA"/>
    <property type="match status" value="1"/>
</dbReference>
<evidence type="ECO:0000256" key="9">
    <source>
        <dbReference type="HAMAP-Rule" id="MF_00920"/>
    </source>
</evidence>
<dbReference type="SUPFAM" id="SSF52540">
    <property type="entry name" value="P-loop containing nucleoside triphosphate hydrolases"/>
    <property type="match status" value="1"/>
</dbReference>
<dbReference type="GO" id="GO:0003924">
    <property type="term" value="F:GTPase activity"/>
    <property type="evidence" value="ECO:0007669"/>
    <property type="project" value="UniProtKB-UniRule"/>
</dbReference>
<dbReference type="Proteomes" id="UP000003494">
    <property type="component" value="Unassembled WGS sequence"/>
</dbReference>
<dbReference type="Gene3D" id="3.40.50.300">
    <property type="entry name" value="P-loop containing nucleotide triphosphate hydrolases"/>
    <property type="match status" value="1"/>
</dbReference>
<dbReference type="SMART" id="SM00963">
    <property type="entry name" value="SRP54_N"/>
    <property type="match status" value="1"/>
</dbReference>
<keyword evidence="5 9" id="KW-0342">GTP-binding</keyword>
<dbReference type="HAMAP" id="MF_00920">
    <property type="entry name" value="FtsY"/>
    <property type="match status" value="1"/>
</dbReference>
<keyword evidence="2 9" id="KW-0963">Cytoplasm</keyword>
<dbReference type="EC" id="3.6.5.4" evidence="9"/>
<dbReference type="CDD" id="cd17874">
    <property type="entry name" value="FtsY"/>
    <property type="match status" value="1"/>
</dbReference>
<dbReference type="GO" id="GO:0005886">
    <property type="term" value="C:plasma membrane"/>
    <property type="evidence" value="ECO:0007669"/>
    <property type="project" value="UniProtKB-SubCell"/>
</dbReference>
<evidence type="ECO:0000256" key="2">
    <source>
        <dbReference type="ARBA" id="ARBA00022490"/>
    </source>
</evidence>
<sequence length="474" mass="52316">MGFFSRLKAGLSKTRDGFVKNMDYVFSGFSRIDEDFYEELEEVLISGDLGVQTSMRLIENLRQEVKDQHIKEAGDCRQLLIDDIRRQMDVGENAYDFEQETSVLMMVGVNGVGKTTTVGKLAAKFKQEKKKRVLIAAADTFRAAANEQLKEWADRAGVDMIGGQEGSDPAAVVFDAVQSAKARNCDILLVDTAGRLHNKTNLMHELEKINRVIDREYEGVHRETLAVLDATSGQNALVQAREFAAVANVTGIVLTKMDGSAKGGIAVAIQSELGIPVKYIGVGETVEDLERFDADQYVNALFDLKDEDDDIAADAEGQARAGEVSVSEVEAELSDSVEQETEAPEREEELSDQTEDKIEVSEGEAELSDQAEMEAEVSESETGISDQTEDKIEVSEGEAEFSNQAEEEVEASAGVSERETELSDQAEEEIEAPDREAELSDQAEEKAEATETESEPKEEKRGAFFGFFRRKRKE</sequence>
<dbReference type="InterPro" id="IPR003593">
    <property type="entry name" value="AAA+_ATPase"/>
</dbReference>
<evidence type="ECO:0000256" key="3">
    <source>
        <dbReference type="ARBA" id="ARBA00022741"/>
    </source>
</evidence>
<dbReference type="HOGENOM" id="CLU_009301_3_4_9"/>
<feature type="compositionally biased region" description="Acidic residues" evidence="10">
    <location>
        <begin position="361"/>
        <end position="379"/>
    </location>
</feature>
<keyword evidence="13" id="KW-1185">Reference proteome</keyword>
<dbReference type="InterPro" id="IPR000897">
    <property type="entry name" value="SRP54_GTPase_dom"/>
</dbReference>
<comment type="catalytic activity">
    <reaction evidence="8 9">
        <text>GTP + H2O = GDP + phosphate + H(+)</text>
        <dbReference type="Rhea" id="RHEA:19669"/>
        <dbReference type="ChEBI" id="CHEBI:15377"/>
        <dbReference type="ChEBI" id="CHEBI:15378"/>
        <dbReference type="ChEBI" id="CHEBI:37565"/>
        <dbReference type="ChEBI" id="CHEBI:43474"/>
        <dbReference type="ChEBI" id="CHEBI:58189"/>
        <dbReference type="EC" id="3.6.5.4"/>
    </reaction>
</comment>
<feature type="region of interest" description="Disordered" evidence="10">
    <location>
        <begin position="333"/>
        <end position="474"/>
    </location>
</feature>
<dbReference type="InterPro" id="IPR013822">
    <property type="entry name" value="Signal_recog_particl_SRP54_hlx"/>
</dbReference>
<organism evidence="12 13">
    <name type="scientific">Shuttleworthella satelles DSM 14600</name>
    <dbReference type="NCBI Taxonomy" id="626523"/>
    <lineage>
        <taxon>Bacteria</taxon>
        <taxon>Bacillati</taxon>
        <taxon>Bacillota</taxon>
        <taxon>Clostridia</taxon>
        <taxon>Lachnospirales</taxon>
        <taxon>Lachnospiraceae</taxon>
        <taxon>Shuttleworthella</taxon>
    </lineage>
</organism>
<dbReference type="PANTHER" id="PTHR43134:SF1">
    <property type="entry name" value="SIGNAL RECOGNITION PARTICLE RECEPTOR SUBUNIT ALPHA"/>
    <property type="match status" value="1"/>
</dbReference>
<dbReference type="Pfam" id="PF02881">
    <property type="entry name" value="SRP54_N"/>
    <property type="match status" value="1"/>
</dbReference>
<keyword evidence="1 9" id="KW-1003">Cell membrane</keyword>
<dbReference type="GO" id="GO:0005737">
    <property type="term" value="C:cytoplasm"/>
    <property type="evidence" value="ECO:0007669"/>
    <property type="project" value="UniProtKB-SubCell"/>
</dbReference>
<evidence type="ECO:0000313" key="13">
    <source>
        <dbReference type="Proteomes" id="UP000003494"/>
    </source>
</evidence>
<comment type="similarity">
    <text evidence="9">Belongs to the GTP-binding SRP family. FtsY subfamily.</text>
</comment>
<protein>
    <recommendedName>
        <fullName evidence="9">Signal recognition particle receptor FtsY</fullName>
        <shortName evidence="9">SRP receptor</shortName>
        <ecNumber evidence="9">3.6.5.4</ecNumber>
    </recommendedName>
</protein>
<evidence type="ECO:0000256" key="8">
    <source>
        <dbReference type="ARBA" id="ARBA00048027"/>
    </source>
</evidence>
<feature type="domain" description="SRP54-type proteins GTP-binding" evidence="11">
    <location>
        <begin position="276"/>
        <end position="289"/>
    </location>
</feature>
<keyword evidence="6 9" id="KW-0472">Membrane</keyword>
<evidence type="ECO:0000313" key="12">
    <source>
        <dbReference type="EMBL" id="EEP28278.1"/>
    </source>
</evidence>
<dbReference type="InterPro" id="IPR042101">
    <property type="entry name" value="SRP54_N_sf"/>
</dbReference>
<dbReference type="InterPro" id="IPR027417">
    <property type="entry name" value="P-loop_NTPase"/>
</dbReference>
<evidence type="ECO:0000256" key="6">
    <source>
        <dbReference type="ARBA" id="ARBA00023136"/>
    </source>
</evidence>
<dbReference type="FunFam" id="3.40.50.300:FF:000053">
    <property type="entry name" value="Signal recognition particle receptor FtsY"/>
    <property type="match status" value="1"/>
</dbReference>
<feature type="compositionally biased region" description="Acidic residues" evidence="10">
    <location>
        <begin position="395"/>
        <end position="410"/>
    </location>
</feature>
<keyword evidence="7 9" id="KW-0675">Receptor</keyword>
<dbReference type="Gene3D" id="1.20.120.140">
    <property type="entry name" value="Signal recognition particle SRP54, nucleotide-binding domain"/>
    <property type="match status" value="1"/>
</dbReference>
<dbReference type="GO" id="GO:0005525">
    <property type="term" value="F:GTP binding"/>
    <property type="evidence" value="ECO:0007669"/>
    <property type="project" value="UniProtKB-UniRule"/>
</dbReference>
<feature type="compositionally biased region" description="Acidic residues" evidence="10">
    <location>
        <begin position="422"/>
        <end position="431"/>
    </location>
</feature>
<evidence type="ECO:0000256" key="1">
    <source>
        <dbReference type="ARBA" id="ARBA00022475"/>
    </source>
</evidence>
<dbReference type="InterPro" id="IPR004390">
    <property type="entry name" value="SR_rcpt_FtsY"/>
</dbReference>
<comment type="subcellular location">
    <subcellularLocation>
        <location evidence="9">Cell membrane</location>
        <topology evidence="9">Peripheral membrane protein</topology>
        <orientation evidence="9">Cytoplasmic side</orientation>
    </subcellularLocation>
    <subcellularLocation>
        <location evidence="9">Cytoplasm</location>
    </subcellularLocation>
</comment>
<evidence type="ECO:0000256" key="7">
    <source>
        <dbReference type="ARBA" id="ARBA00023170"/>
    </source>
</evidence>
<dbReference type="InterPro" id="IPR036225">
    <property type="entry name" value="SRP/SRP_N"/>
</dbReference>
<accession>C4GAY5</accession>
<dbReference type="AlphaFoldDB" id="C4GAY5"/>